<protein>
    <submittedName>
        <fullName evidence="1">Uncharacterized protein</fullName>
    </submittedName>
</protein>
<evidence type="ECO:0000313" key="2">
    <source>
        <dbReference type="Proteomes" id="UP000729402"/>
    </source>
</evidence>
<name>A0A8J6BH67_ZIZPA</name>
<dbReference type="Proteomes" id="UP000729402">
    <property type="component" value="Unassembled WGS sequence"/>
</dbReference>
<evidence type="ECO:0000313" key="1">
    <source>
        <dbReference type="EMBL" id="KAG8087987.1"/>
    </source>
</evidence>
<proteinExistence type="predicted"/>
<organism evidence="1 2">
    <name type="scientific">Zizania palustris</name>
    <name type="common">Northern wild rice</name>
    <dbReference type="NCBI Taxonomy" id="103762"/>
    <lineage>
        <taxon>Eukaryota</taxon>
        <taxon>Viridiplantae</taxon>
        <taxon>Streptophyta</taxon>
        <taxon>Embryophyta</taxon>
        <taxon>Tracheophyta</taxon>
        <taxon>Spermatophyta</taxon>
        <taxon>Magnoliopsida</taxon>
        <taxon>Liliopsida</taxon>
        <taxon>Poales</taxon>
        <taxon>Poaceae</taxon>
        <taxon>BOP clade</taxon>
        <taxon>Oryzoideae</taxon>
        <taxon>Oryzeae</taxon>
        <taxon>Zizaniinae</taxon>
        <taxon>Zizania</taxon>
    </lineage>
</organism>
<comment type="caution">
    <text evidence="1">The sequence shown here is derived from an EMBL/GenBank/DDBJ whole genome shotgun (WGS) entry which is preliminary data.</text>
</comment>
<accession>A0A8J6BH67</accession>
<gene>
    <name evidence="1" type="ORF">GUJ93_ZPchr0010g10552</name>
</gene>
<dbReference type="AlphaFoldDB" id="A0A8J6BH67"/>
<keyword evidence="2" id="KW-1185">Reference proteome</keyword>
<reference evidence="1" key="1">
    <citation type="journal article" date="2021" name="bioRxiv">
        <title>Whole Genome Assembly and Annotation of Northern Wild Rice, Zizania palustris L., Supports a Whole Genome Duplication in the Zizania Genus.</title>
        <authorList>
            <person name="Haas M."/>
            <person name="Kono T."/>
            <person name="Macchietto M."/>
            <person name="Millas R."/>
            <person name="McGilp L."/>
            <person name="Shao M."/>
            <person name="Duquette J."/>
            <person name="Hirsch C.N."/>
            <person name="Kimball J."/>
        </authorList>
    </citation>
    <scope>NUCLEOTIDE SEQUENCE</scope>
    <source>
        <tissue evidence="1">Fresh leaf tissue</tissue>
    </source>
</reference>
<dbReference type="EMBL" id="JAAALK010000082">
    <property type="protein sequence ID" value="KAG8087987.1"/>
    <property type="molecule type" value="Genomic_DNA"/>
</dbReference>
<sequence length="127" mass="13073">MWPREQRSATPQVMQRGWSALGGEGTSHIEQRRLSVQTLAMAGAARTATKQATRLHDTQQMAAPGNGGSVRLANIVDLASVTCSGVDLSDDEVDLVLATGSGADPIGGGIDLMVGGDSSGVAQKLVE</sequence>
<reference evidence="1" key="2">
    <citation type="submission" date="2021-02" db="EMBL/GenBank/DDBJ databases">
        <authorList>
            <person name="Kimball J.A."/>
            <person name="Haas M.W."/>
            <person name="Macchietto M."/>
            <person name="Kono T."/>
            <person name="Duquette J."/>
            <person name="Shao M."/>
        </authorList>
    </citation>
    <scope>NUCLEOTIDE SEQUENCE</scope>
    <source>
        <tissue evidence="1">Fresh leaf tissue</tissue>
    </source>
</reference>